<gene>
    <name evidence="12" type="ORF">X798_05900</name>
</gene>
<name>A0A238BR16_9BILA</name>
<dbReference type="Proteomes" id="UP000242913">
    <property type="component" value="Unassembled WGS sequence"/>
</dbReference>
<dbReference type="Gene3D" id="3.40.50.1240">
    <property type="entry name" value="Phosphoglycerate mutase-like"/>
    <property type="match status" value="1"/>
</dbReference>
<sequence>MPSLSRLSAVTLSAIVGGAYYLRSEKWPFGSEKDAVRSMSVLKTAECAVNSTSLQFPDIHPSPQTKWDSNWDNREPIYMVDPIEYEEADPIRRQSMLEEVTPTSKRNIILIRHGQYFMDRNHKNYLSLTPLGQEQAKYVGQRLANSGLKFDKVIMSTMTRAEETAKLILNELPPTTVKSDSLLEEGAPFPPEPPSKHWRPTREISNINYLIVVFSNFLVKYFFCLNFATEGSRIEAAFRKYIHRASWKQKSDSWELIVCHGNVIRYFVCRALQFPPEGWLRMSVGHSSITWLVIYPDGSVSVRSLGDIGHLPNGKLIENFSCLLENSF</sequence>
<dbReference type="EMBL" id="KZ270043">
    <property type="protein sequence ID" value="OZC07095.1"/>
    <property type="molecule type" value="Genomic_DNA"/>
</dbReference>
<dbReference type="SMART" id="SM00855">
    <property type="entry name" value="PGAM"/>
    <property type="match status" value="1"/>
</dbReference>
<dbReference type="OrthoDB" id="2118094at2759"/>
<evidence type="ECO:0000256" key="8">
    <source>
        <dbReference type="ARBA" id="ARBA00042520"/>
    </source>
</evidence>
<organism evidence="12 13">
    <name type="scientific">Onchocerca flexuosa</name>
    <dbReference type="NCBI Taxonomy" id="387005"/>
    <lineage>
        <taxon>Eukaryota</taxon>
        <taxon>Metazoa</taxon>
        <taxon>Ecdysozoa</taxon>
        <taxon>Nematoda</taxon>
        <taxon>Chromadorea</taxon>
        <taxon>Rhabditida</taxon>
        <taxon>Spirurina</taxon>
        <taxon>Spiruromorpha</taxon>
        <taxon>Filarioidea</taxon>
        <taxon>Onchocercidae</taxon>
        <taxon>Onchocerca</taxon>
    </lineage>
</organism>
<dbReference type="EC" id="3.1.3.16" evidence="3"/>
<keyword evidence="13" id="KW-1185">Reference proteome</keyword>
<dbReference type="GO" id="GO:0004722">
    <property type="term" value="F:protein serine/threonine phosphatase activity"/>
    <property type="evidence" value="ECO:0007669"/>
    <property type="project" value="UniProtKB-EC"/>
</dbReference>
<evidence type="ECO:0000256" key="9">
    <source>
        <dbReference type="ARBA" id="ARBA00047761"/>
    </source>
</evidence>
<keyword evidence="4" id="KW-0496">Mitochondrion</keyword>
<comment type="similarity">
    <text evidence="2">Belongs to the phosphoglycerate mutase family. BPG-dependent PGAM subfamily.</text>
</comment>
<dbReference type="PANTHER" id="PTHR20935:SF0">
    <property type="entry name" value="SERINE_THREONINE-PROTEIN PHOSPHATASE PGAM5, MITOCHONDRIAL"/>
    <property type="match status" value="1"/>
</dbReference>
<evidence type="ECO:0000256" key="7">
    <source>
        <dbReference type="ARBA" id="ARBA00040722"/>
    </source>
</evidence>
<keyword evidence="5" id="KW-0378">Hydrolase</keyword>
<evidence type="ECO:0000256" key="6">
    <source>
        <dbReference type="ARBA" id="ARBA00039765"/>
    </source>
</evidence>
<dbReference type="InterPro" id="IPR051021">
    <property type="entry name" value="Mito_Ser/Thr_phosphatase"/>
</dbReference>
<evidence type="ECO:0000256" key="5">
    <source>
        <dbReference type="ARBA" id="ARBA00022801"/>
    </source>
</evidence>
<comment type="catalytic activity">
    <reaction evidence="9">
        <text>O-phospho-L-seryl-[protein] + H2O = L-seryl-[protein] + phosphate</text>
        <dbReference type="Rhea" id="RHEA:20629"/>
        <dbReference type="Rhea" id="RHEA-COMP:9863"/>
        <dbReference type="Rhea" id="RHEA-COMP:11604"/>
        <dbReference type="ChEBI" id="CHEBI:15377"/>
        <dbReference type="ChEBI" id="CHEBI:29999"/>
        <dbReference type="ChEBI" id="CHEBI:43474"/>
        <dbReference type="ChEBI" id="CHEBI:83421"/>
        <dbReference type="EC" id="3.1.3.16"/>
    </reaction>
</comment>
<dbReference type="SUPFAM" id="SSF53254">
    <property type="entry name" value="Phosphoglycerate mutase-like"/>
    <property type="match status" value="1"/>
</dbReference>
<dbReference type="CDD" id="cd07067">
    <property type="entry name" value="HP_PGM_like"/>
    <property type="match status" value="1"/>
</dbReference>
<accession>A0A238BR16</accession>
<protein>
    <recommendedName>
        <fullName evidence="6">Serine/threonine-protein phosphatase PGAM5, mitochondrial</fullName>
        <ecNumber evidence="3">3.1.3.16</ecNumber>
    </recommendedName>
    <alternativeName>
        <fullName evidence="8">Phosphoglycerate mutase family member 5 homolog</fullName>
    </alternativeName>
    <alternativeName>
        <fullName evidence="7">Serine/threonine-protein phosphatase Pgam5, mitochondrial</fullName>
    </alternativeName>
</protein>
<reference evidence="12 13" key="1">
    <citation type="submission" date="2015-12" db="EMBL/GenBank/DDBJ databases">
        <title>Draft genome of the nematode, Onchocerca flexuosa.</title>
        <authorList>
            <person name="Mitreva M."/>
        </authorList>
    </citation>
    <scope>NUCLEOTIDE SEQUENCE [LARGE SCALE GENOMIC DNA]</scope>
    <source>
        <strain evidence="12">Red Deer</strain>
    </source>
</reference>
<feature type="binding site" evidence="11">
    <location>
        <position position="160"/>
    </location>
    <ligand>
        <name>substrate</name>
    </ligand>
</feature>
<dbReference type="GO" id="GO:0090141">
    <property type="term" value="P:positive regulation of mitochondrial fission"/>
    <property type="evidence" value="ECO:0007669"/>
    <property type="project" value="TreeGrafter"/>
</dbReference>
<dbReference type="GO" id="GO:0005741">
    <property type="term" value="C:mitochondrial outer membrane"/>
    <property type="evidence" value="ECO:0007669"/>
    <property type="project" value="UniProtKB-SubCell"/>
</dbReference>
<proteinExistence type="inferred from homology"/>
<dbReference type="InterPro" id="IPR029033">
    <property type="entry name" value="His_PPase_superfam"/>
</dbReference>
<evidence type="ECO:0000313" key="13">
    <source>
        <dbReference type="Proteomes" id="UP000242913"/>
    </source>
</evidence>
<evidence type="ECO:0000256" key="3">
    <source>
        <dbReference type="ARBA" id="ARBA00013081"/>
    </source>
</evidence>
<comment type="subcellular location">
    <subcellularLocation>
        <location evidence="1">Mitochondrion outer membrane</location>
    </subcellularLocation>
</comment>
<dbReference type="Pfam" id="PF00300">
    <property type="entry name" value="His_Phos_1"/>
    <property type="match status" value="2"/>
</dbReference>
<dbReference type="InterPro" id="IPR013078">
    <property type="entry name" value="His_Pase_superF_clade-1"/>
</dbReference>
<keyword evidence="4" id="KW-1000">Mitochondrion outer membrane</keyword>
<keyword evidence="4" id="KW-0472">Membrane</keyword>
<evidence type="ECO:0000313" key="12">
    <source>
        <dbReference type="EMBL" id="OZC07095.1"/>
    </source>
</evidence>
<evidence type="ECO:0000256" key="11">
    <source>
        <dbReference type="PIRSR" id="PIRSR613078-2"/>
    </source>
</evidence>
<evidence type="ECO:0000256" key="10">
    <source>
        <dbReference type="ARBA" id="ARBA00048336"/>
    </source>
</evidence>
<evidence type="ECO:0000256" key="2">
    <source>
        <dbReference type="ARBA" id="ARBA00006717"/>
    </source>
</evidence>
<dbReference type="PANTHER" id="PTHR20935">
    <property type="entry name" value="PHOSPHOGLYCERATE MUTASE-RELATED"/>
    <property type="match status" value="1"/>
</dbReference>
<comment type="catalytic activity">
    <reaction evidence="10">
        <text>O-phospho-L-threonyl-[protein] + H2O = L-threonyl-[protein] + phosphate</text>
        <dbReference type="Rhea" id="RHEA:47004"/>
        <dbReference type="Rhea" id="RHEA-COMP:11060"/>
        <dbReference type="Rhea" id="RHEA-COMP:11605"/>
        <dbReference type="ChEBI" id="CHEBI:15377"/>
        <dbReference type="ChEBI" id="CHEBI:30013"/>
        <dbReference type="ChEBI" id="CHEBI:43474"/>
        <dbReference type="ChEBI" id="CHEBI:61977"/>
        <dbReference type="EC" id="3.1.3.16"/>
    </reaction>
</comment>
<dbReference type="AlphaFoldDB" id="A0A238BR16"/>
<evidence type="ECO:0000256" key="4">
    <source>
        <dbReference type="ARBA" id="ARBA00022787"/>
    </source>
</evidence>
<feature type="binding site" evidence="11">
    <location>
        <begin position="112"/>
        <end position="121"/>
    </location>
    <ligand>
        <name>substrate</name>
    </ligand>
</feature>
<evidence type="ECO:0000256" key="1">
    <source>
        <dbReference type="ARBA" id="ARBA00004294"/>
    </source>
</evidence>